<dbReference type="SUPFAM" id="SSF49899">
    <property type="entry name" value="Concanavalin A-like lectins/glucanases"/>
    <property type="match status" value="1"/>
</dbReference>
<dbReference type="InterPro" id="IPR013320">
    <property type="entry name" value="ConA-like_dom_sf"/>
</dbReference>
<organism evidence="6 7">
    <name type="scientific">Amphibalanus amphitrite</name>
    <name type="common">Striped barnacle</name>
    <name type="synonym">Balanus amphitrite</name>
    <dbReference type="NCBI Taxonomy" id="1232801"/>
    <lineage>
        <taxon>Eukaryota</taxon>
        <taxon>Metazoa</taxon>
        <taxon>Ecdysozoa</taxon>
        <taxon>Arthropoda</taxon>
        <taxon>Crustacea</taxon>
        <taxon>Multicrustacea</taxon>
        <taxon>Cirripedia</taxon>
        <taxon>Thoracica</taxon>
        <taxon>Thoracicalcarea</taxon>
        <taxon>Balanomorpha</taxon>
        <taxon>Balanoidea</taxon>
        <taxon>Balanidae</taxon>
        <taxon>Amphibalaninae</taxon>
        <taxon>Amphibalanus</taxon>
    </lineage>
</organism>
<dbReference type="FunFam" id="2.60.120.200:FF:000124">
    <property type="entry name" value="Galectin-4"/>
    <property type="match status" value="1"/>
</dbReference>
<dbReference type="CDD" id="cd00070">
    <property type="entry name" value="GLECT"/>
    <property type="match status" value="1"/>
</dbReference>
<comment type="caution">
    <text evidence="6">The sequence shown here is derived from an EMBL/GenBank/DDBJ whole genome shotgun (WGS) entry which is preliminary data.</text>
</comment>
<dbReference type="InterPro" id="IPR001079">
    <property type="entry name" value="Galectin_CRD"/>
</dbReference>
<keyword evidence="7" id="KW-1185">Reference proteome</keyword>
<dbReference type="Proteomes" id="UP000440578">
    <property type="component" value="Unassembled WGS sequence"/>
</dbReference>
<evidence type="ECO:0000256" key="1">
    <source>
        <dbReference type="ARBA" id="ARBA00022734"/>
    </source>
</evidence>
<sequence>MAAPVYNPRMPYSEPIPGGPLTPGRMIRIQACPQPNASRFAINLQVGPNVNPRDDIALHINARFDENCIVRNSLIYQSWGDEERQPNFMPLQRGVNFEMLILCEQSEYKIAVNGQHFCEFRHRMSPQNATYLTMDGDVYVSLLGFEGGAPAGGFMPSPAPGYGGQQQPPYGGQQQPYGAPPGGYGAQPSPYGAPPSPYGAPPGGYGPPPPYSAAGPGPYPPHGGGGSGSGGLLGKASGAAAGVLGGLGLGKAASMLPGMKSSGGYPSGGYPSGGYPPASYAAGAPGYGAYGPEGYHKKNKKDKKSKLAKYGVPLAAGAGGAYMLSKVGHGFGHGFHHGSSSSSSSSSEEE</sequence>
<evidence type="ECO:0000256" key="2">
    <source>
        <dbReference type="ARBA" id="ARBA00022737"/>
    </source>
</evidence>
<dbReference type="SMART" id="SM00276">
    <property type="entry name" value="GLECT"/>
    <property type="match status" value="1"/>
</dbReference>
<dbReference type="AlphaFoldDB" id="A0A6A4WUL4"/>
<dbReference type="SMART" id="SM00908">
    <property type="entry name" value="Gal-bind_lectin"/>
    <property type="match status" value="1"/>
</dbReference>
<gene>
    <name evidence="6" type="primary">LGALS4</name>
    <name evidence="6" type="ORF">FJT64_022506</name>
</gene>
<dbReference type="GO" id="GO:0030246">
    <property type="term" value="F:carbohydrate binding"/>
    <property type="evidence" value="ECO:0007669"/>
    <property type="project" value="UniProtKB-UniRule"/>
</dbReference>
<feature type="compositionally biased region" description="Pro residues" evidence="4">
    <location>
        <begin position="191"/>
        <end position="221"/>
    </location>
</feature>
<evidence type="ECO:0000313" key="6">
    <source>
        <dbReference type="EMBL" id="KAF0305958.1"/>
    </source>
</evidence>
<dbReference type="Gene3D" id="2.60.120.200">
    <property type="match status" value="1"/>
</dbReference>
<dbReference type="PROSITE" id="PS51304">
    <property type="entry name" value="GALECTIN"/>
    <property type="match status" value="1"/>
</dbReference>
<dbReference type="GO" id="GO:0016936">
    <property type="term" value="F:galactoside binding"/>
    <property type="evidence" value="ECO:0007669"/>
    <property type="project" value="TreeGrafter"/>
</dbReference>
<proteinExistence type="predicted"/>
<dbReference type="InterPro" id="IPR044156">
    <property type="entry name" value="Galectin-like"/>
</dbReference>
<protein>
    <recommendedName>
        <fullName evidence="3">Galectin</fullName>
    </recommendedName>
</protein>
<keyword evidence="1 3" id="KW-0430">Lectin</keyword>
<feature type="compositionally biased region" description="Low complexity" evidence="4">
    <location>
        <begin position="165"/>
        <end position="177"/>
    </location>
</feature>
<dbReference type="PANTHER" id="PTHR11346">
    <property type="entry name" value="GALECTIN"/>
    <property type="match status" value="1"/>
</dbReference>
<keyword evidence="2" id="KW-0677">Repeat</keyword>
<accession>A0A6A4WUL4</accession>
<evidence type="ECO:0000256" key="4">
    <source>
        <dbReference type="SAM" id="MobiDB-lite"/>
    </source>
</evidence>
<dbReference type="Pfam" id="PF00337">
    <property type="entry name" value="Gal-bind_lectin"/>
    <property type="match status" value="1"/>
</dbReference>
<name>A0A6A4WUL4_AMPAM</name>
<dbReference type="OrthoDB" id="6251307at2759"/>
<dbReference type="EMBL" id="VIIS01000710">
    <property type="protein sequence ID" value="KAF0305958.1"/>
    <property type="molecule type" value="Genomic_DNA"/>
</dbReference>
<dbReference type="PANTHER" id="PTHR11346:SF176">
    <property type="entry name" value="32 KDA BETA-GALACTOSIDE-BINDING LECTIN LEC-3"/>
    <property type="match status" value="1"/>
</dbReference>
<feature type="domain" description="Galectin" evidence="5">
    <location>
        <begin position="13"/>
        <end position="146"/>
    </location>
</feature>
<evidence type="ECO:0000259" key="5">
    <source>
        <dbReference type="PROSITE" id="PS51304"/>
    </source>
</evidence>
<evidence type="ECO:0000313" key="7">
    <source>
        <dbReference type="Proteomes" id="UP000440578"/>
    </source>
</evidence>
<evidence type="ECO:0000256" key="3">
    <source>
        <dbReference type="RuleBase" id="RU102079"/>
    </source>
</evidence>
<feature type="region of interest" description="Disordered" evidence="4">
    <location>
        <begin position="156"/>
        <end position="230"/>
    </location>
</feature>
<reference evidence="6 7" key="1">
    <citation type="submission" date="2019-07" db="EMBL/GenBank/DDBJ databases">
        <title>Draft genome assembly of a fouling barnacle, Amphibalanus amphitrite (Darwin, 1854): The first reference genome for Thecostraca.</title>
        <authorList>
            <person name="Kim W."/>
        </authorList>
    </citation>
    <scope>NUCLEOTIDE SEQUENCE [LARGE SCALE GENOMIC DNA]</scope>
    <source>
        <strain evidence="6">SNU_AA5</strain>
        <tissue evidence="6">Soma without cirri and trophi</tissue>
    </source>
</reference>